<dbReference type="EMBL" id="LT934119">
    <property type="protein sequence ID" value="VAI18663.1"/>
    <property type="molecule type" value="Genomic_DNA"/>
</dbReference>
<dbReference type="CDD" id="cd03784">
    <property type="entry name" value="GT1_Gtf-like"/>
    <property type="match status" value="1"/>
</dbReference>
<dbReference type="InterPro" id="IPR035595">
    <property type="entry name" value="UDP_glycos_trans_CS"/>
</dbReference>
<sequence length="501" mass="54732">MATVAAAGSSVEKRHAVFFPFPAQGHVKPALQLARLLHRCHGFQVTFVHTEHNRRRLLRSRGPGALDGVPGFRFAAVPDGLPPSEADASQDMAALLSTTEALVPPFRSLVSGLLPPASCVISDVEHVLYASKEMGLPCVTFWTSSAFAFMACQQCQRLVDMGIVPLKGAEAEQLRNGHLDDTVLDWVPGMPKDIRLRDFPSFIRTTDPDDAMLKILLRSMACHRTTPSAVIFHTFDEIDREAMAAMSTILPPIYAVGPLPLLLDQVSSTTASVVDTLESNLSKENYACLEWLNGKGPNSVLYVSFGSIATLTREQLVEFAWGLANSKKDFLWVIRNDQVINGDDDPAAAAVLPPEFQEETKARSHVTSWCPQEAVLRHEATCAFLTHCGWNSVLESIGAGVPMLCWPFGADQYTNTRYVCSEWRLGLEIGGGDVKRDEVEAAIREVMDGGDKGKAMTRMAMEWKEKATAAALTGGPSWVNLEKVVDEVLAVHPSKISDTES</sequence>
<keyword evidence="2 4" id="KW-0328">Glycosyltransferase</keyword>
<evidence type="ECO:0000256" key="4">
    <source>
        <dbReference type="RuleBase" id="RU003718"/>
    </source>
</evidence>
<gene>
    <name evidence="6" type="ORF">TRITD_5Av1G154990</name>
</gene>
<protein>
    <recommendedName>
        <fullName evidence="5">Glycosyltransferase</fullName>
        <ecNumber evidence="5">2.4.1.-</ecNumber>
    </recommendedName>
</protein>
<dbReference type="OMA" id="MAAGWHA"/>
<dbReference type="InterPro" id="IPR002213">
    <property type="entry name" value="UDP_glucos_trans"/>
</dbReference>
<name>A0A9R0TRH5_TRITD</name>
<keyword evidence="7" id="KW-1185">Reference proteome</keyword>
<dbReference type="Gene3D" id="3.40.50.2000">
    <property type="entry name" value="Glycogen Phosphorylase B"/>
    <property type="match status" value="2"/>
</dbReference>
<dbReference type="PANTHER" id="PTHR11926:SF1498">
    <property type="entry name" value="GLYCOSYLTRANSFERASE"/>
    <property type="match status" value="1"/>
</dbReference>
<dbReference type="PROSITE" id="PS00375">
    <property type="entry name" value="UDPGT"/>
    <property type="match status" value="1"/>
</dbReference>
<dbReference type="EC" id="2.4.1.-" evidence="5"/>
<evidence type="ECO:0000256" key="3">
    <source>
        <dbReference type="ARBA" id="ARBA00022679"/>
    </source>
</evidence>
<dbReference type="Gramene" id="TRITD5Av1G154990.2">
    <property type="protein sequence ID" value="TRITD5Av1G154990.2"/>
    <property type="gene ID" value="TRITD5Av1G154990"/>
</dbReference>
<accession>A0A9R0TRH5</accession>
<proteinExistence type="inferred from homology"/>
<dbReference type="AlphaFoldDB" id="A0A9R0TRH5"/>
<evidence type="ECO:0000256" key="1">
    <source>
        <dbReference type="ARBA" id="ARBA00009995"/>
    </source>
</evidence>
<dbReference type="GO" id="GO:0080043">
    <property type="term" value="F:quercetin 3-O-glucosyltransferase activity"/>
    <property type="evidence" value="ECO:0007669"/>
    <property type="project" value="TreeGrafter"/>
</dbReference>
<evidence type="ECO:0000313" key="7">
    <source>
        <dbReference type="Proteomes" id="UP000324705"/>
    </source>
</evidence>
<dbReference type="Pfam" id="PF00201">
    <property type="entry name" value="UDPGT"/>
    <property type="match status" value="1"/>
</dbReference>
<comment type="similarity">
    <text evidence="1 4">Belongs to the UDP-glycosyltransferase family.</text>
</comment>
<dbReference type="GO" id="GO:0080044">
    <property type="term" value="F:quercetin 7-O-glucosyltransferase activity"/>
    <property type="evidence" value="ECO:0007669"/>
    <property type="project" value="TreeGrafter"/>
</dbReference>
<evidence type="ECO:0000256" key="2">
    <source>
        <dbReference type="ARBA" id="ARBA00022676"/>
    </source>
</evidence>
<keyword evidence="3 4" id="KW-0808">Transferase</keyword>
<dbReference type="PANTHER" id="PTHR11926">
    <property type="entry name" value="GLUCOSYL/GLUCURONOSYL TRANSFERASES"/>
    <property type="match status" value="1"/>
</dbReference>
<dbReference type="Proteomes" id="UP000324705">
    <property type="component" value="Chromosome 5A"/>
</dbReference>
<evidence type="ECO:0000313" key="6">
    <source>
        <dbReference type="EMBL" id="VAI18663.1"/>
    </source>
</evidence>
<dbReference type="FunFam" id="3.40.50.2000:FF:000027">
    <property type="entry name" value="Glycosyltransferase"/>
    <property type="match status" value="1"/>
</dbReference>
<organism evidence="6 7">
    <name type="scientific">Triticum turgidum subsp. durum</name>
    <name type="common">Durum wheat</name>
    <name type="synonym">Triticum durum</name>
    <dbReference type="NCBI Taxonomy" id="4567"/>
    <lineage>
        <taxon>Eukaryota</taxon>
        <taxon>Viridiplantae</taxon>
        <taxon>Streptophyta</taxon>
        <taxon>Embryophyta</taxon>
        <taxon>Tracheophyta</taxon>
        <taxon>Spermatophyta</taxon>
        <taxon>Magnoliopsida</taxon>
        <taxon>Liliopsida</taxon>
        <taxon>Poales</taxon>
        <taxon>Poaceae</taxon>
        <taxon>BOP clade</taxon>
        <taxon>Pooideae</taxon>
        <taxon>Triticodae</taxon>
        <taxon>Triticeae</taxon>
        <taxon>Triticinae</taxon>
        <taxon>Triticum</taxon>
    </lineage>
</organism>
<dbReference type="SUPFAM" id="SSF53756">
    <property type="entry name" value="UDP-Glycosyltransferase/glycogen phosphorylase"/>
    <property type="match status" value="1"/>
</dbReference>
<evidence type="ECO:0000256" key="5">
    <source>
        <dbReference type="RuleBase" id="RU362057"/>
    </source>
</evidence>
<reference evidence="6 7" key="1">
    <citation type="submission" date="2017-09" db="EMBL/GenBank/DDBJ databases">
        <authorList>
            <consortium name="International Durum Wheat Genome Sequencing Consortium (IDWGSC)"/>
            <person name="Milanesi L."/>
        </authorList>
    </citation>
    <scope>NUCLEOTIDE SEQUENCE [LARGE SCALE GENOMIC DNA]</scope>
    <source>
        <strain evidence="7">cv. Svevo</strain>
    </source>
</reference>
<dbReference type="FunFam" id="3.40.50.2000:FF:000065">
    <property type="entry name" value="Glycosyltransferase"/>
    <property type="match status" value="1"/>
</dbReference>